<dbReference type="GO" id="GO:0005737">
    <property type="term" value="C:cytoplasm"/>
    <property type="evidence" value="ECO:0007669"/>
    <property type="project" value="UniProtKB-SubCell"/>
</dbReference>
<comment type="subcellular location">
    <subcellularLocation>
        <location evidence="1">Cytoplasm</location>
    </subcellularLocation>
</comment>
<feature type="domain" description="RZ-type" evidence="8">
    <location>
        <begin position="1646"/>
        <end position="1726"/>
    </location>
</feature>
<name>A0A2V3IWS0_9FLOR</name>
<keyword evidence="6" id="KW-0391">Immunity</keyword>
<proteinExistence type="predicted"/>
<dbReference type="GO" id="GO:0031380">
    <property type="term" value="C:nuclear RNA-directed RNA polymerase complex"/>
    <property type="evidence" value="ECO:0007669"/>
    <property type="project" value="TreeGrafter"/>
</dbReference>
<keyword evidence="9" id="KW-0378">Hydrolase</keyword>
<evidence type="ECO:0000256" key="4">
    <source>
        <dbReference type="ARBA" id="ARBA00022771"/>
    </source>
</evidence>
<dbReference type="Proteomes" id="UP000247409">
    <property type="component" value="Unassembled WGS sequence"/>
</dbReference>
<dbReference type="InterPro" id="IPR027417">
    <property type="entry name" value="P-loop_NTPase"/>
</dbReference>
<organism evidence="9 10">
    <name type="scientific">Gracilariopsis chorda</name>
    <dbReference type="NCBI Taxonomy" id="448386"/>
    <lineage>
        <taxon>Eukaryota</taxon>
        <taxon>Rhodophyta</taxon>
        <taxon>Florideophyceae</taxon>
        <taxon>Rhodymeniophycidae</taxon>
        <taxon>Gracilariales</taxon>
        <taxon>Gracilariaceae</taxon>
        <taxon>Gracilariopsis</taxon>
    </lineage>
</organism>
<feature type="region of interest" description="Disordered" evidence="7">
    <location>
        <begin position="686"/>
        <end position="708"/>
    </location>
</feature>
<evidence type="ECO:0000256" key="7">
    <source>
        <dbReference type="SAM" id="MobiDB-lite"/>
    </source>
</evidence>
<dbReference type="GO" id="GO:0008270">
    <property type="term" value="F:zinc ion binding"/>
    <property type="evidence" value="ECO:0007669"/>
    <property type="project" value="UniProtKB-KW"/>
</dbReference>
<dbReference type="InterPro" id="IPR046439">
    <property type="entry name" value="ZF_RZ_dom"/>
</dbReference>
<dbReference type="EMBL" id="NBIV01000037">
    <property type="protein sequence ID" value="PXF46515.1"/>
    <property type="molecule type" value="Genomic_DNA"/>
</dbReference>
<evidence type="ECO:0000256" key="5">
    <source>
        <dbReference type="ARBA" id="ARBA00022833"/>
    </source>
</evidence>
<feature type="region of interest" description="Disordered" evidence="7">
    <location>
        <begin position="1"/>
        <end position="28"/>
    </location>
</feature>
<dbReference type="Pfam" id="PF20173">
    <property type="entry name" value="ZnF_RZ-type"/>
    <property type="match status" value="1"/>
</dbReference>
<dbReference type="Pfam" id="PF13087">
    <property type="entry name" value="AAA_12"/>
    <property type="match status" value="1"/>
</dbReference>
<evidence type="ECO:0000256" key="3">
    <source>
        <dbReference type="ARBA" id="ARBA00022723"/>
    </source>
</evidence>
<dbReference type="InterPro" id="IPR041679">
    <property type="entry name" value="DNA2/NAM7-like_C"/>
</dbReference>
<dbReference type="InterPro" id="IPR045055">
    <property type="entry name" value="DNA2/NAM7-like"/>
</dbReference>
<evidence type="ECO:0000259" key="8">
    <source>
        <dbReference type="PROSITE" id="PS51981"/>
    </source>
</evidence>
<evidence type="ECO:0000256" key="2">
    <source>
        <dbReference type="ARBA" id="ARBA00022490"/>
    </source>
</evidence>
<dbReference type="InterPro" id="IPR041677">
    <property type="entry name" value="DNA2/NAM7_AAA_11"/>
</dbReference>
<dbReference type="GO" id="GO:0002376">
    <property type="term" value="P:immune system process"/>
    <property type="evidence" value="ECO:0007669"/>
    <property type="project" value="UniProtKB-KW"/>
</dbReference>
<dbReference type="Gene3D" id="3.40.50.300">
    <property type="entry name" value="P-loop containing nucleotide triphosphate hydrolases"/>
    <property type="match status" value="2"/>
</dbReference>
<dbReference type="OrthoDB" id="2423195at2759"/>
<keyword evidence="3" id="KW-0479">Metal-binding</keyword>
<evidence type="ECO:0000313" key="10">
    <source>
        <dbReference type="Proteomes" id="UP000247409"/>
    </source>
</evidence>
<keyword evidence="9" id="KW-0347">Helicase</keyword>
<protein>
    <submittedName>
        <fullName evidence="9">Helicase required for RNAi-mediated heterochromatin assembly 1</fullName>
    </submittedName>
</protein>
<dbReference type="SUPFAM" id="SSF52540">
    <property type="entry name" value="P-loop containing nucleoside triphosphate hydrolases"/>
    <property type="match status" value="1"/>
</dbReference>
<dbReference type="PANTHER" id="PTHR10887">
    <property type="entry name" value="DNA2/NAM7 HELICASE FAMILY"/>
    <property type="match status" value="1"/>
</dbReference>
<dbReference type="GO" id="GO:0004386">
    <property type="term" value="F:helicase activity"/>
    <property type="evidence" value="ECO:0007669"/>
    <property type="project" value="UniProtKB-KW"/>
</dbReference>
<keyword evidence="10" id="KW-1185">Reference proteome</keyword>
<dbReference type="InterPro" id="IPR047187">
    <property type="entry name" value="SF1_C_Upf1"/>
</dbReference>
<keyword evidence="2" id="KW-0963">Cytoplasm</keyword>
<dbReference type="PROSITE" id="PS51981">
    <property type="entry name" value="ZF_RZ"/>
    <property type="match status" value="1"/>
</dbReference>
<dbReference type="PANTHER" id="PTHR10887:SF341">
    <property type="entry name" value="NFX1-TYPE ZINC FINGER-CONTAINING PROTEIN 1"/>
    <property type="match status" value="1"/>
</dbReference>
<evidence type="ECO:0000256" key="6">
    <source>
        <dbReference type="ARBA" id="ARBA00022859"/>
    </source>
</evidence>
<feature type="compositionally biased region" description="Polar residues" evidence="7">
    <location>
        <begin position="16"/>
        <end position="28"/>
    </location>
</feature>
<keyword evidence="4" id="KW-0863">Zinc-finger</keyword>
<evidence type="ECO:0000256" key="1">
    <source>
        <dbReference type="ARBA" id="ARBA00004496"/>
    </source>
</evidence>
<keyword evidence="9" id="KW-0067">ATP-binding</keyword>
<keyword evidence="9" id="KW-0547">Nucleotide-binding</keyword>
<evidence type="ECO:0000313" key="9">
    <source>
        <dbReference type="EMBL" id="PXF46515.1"/>
    </source>
</evidence>
<feature type="compositionally biased region" description="Polar residues" evidence="7">
    <location>
        <begin position="686"/>
        <end position="695"/>
    </location>
</feature>
<keyword evidence="5" id="KW-0862">Zinc</keyword>
<gene>
    <name evidence="9" type="ORF">BWQ96_03750</name>
</gene>
<dbReference type="CDD" id="cd17936">
    <property type="entry name" value="EEXXEc_NFX1"/>
    <property type="match status" value="1"/>
</dbReference>
<dbReference type="CDD" id="cd18808">
    <property type="entry name" value="SF1_C_Upf1"/>
    <property type="match status" value="1"/>
</dbReference>
<sequence>MQTPKKSPGNRRSFATPASPSSPHRTPASFSTLLKKEFRHQHDMRKLLIAALTDTNKDAIVRLLASPRGLKQLSHILSCAFTLDAGATSHLVSFQSVAVPLCCLLSHPDIRHSVRVSDISTVYECLLRHRTFFLRYVNLLDEVFHTREGQIFDKRLRSVDLTYYQPSSSIDCAVPFLSMCYAVVQTVYQARSDAIWEDILPGILDYVHKYITGCNDTSKQAQELLRLIDRLTEICSAKSKYLKSPNTDKNSLEGNVASEAEIEAFMNEGPGSFRQNGPRHDNDAADFRQIQVVPNQSEIACLLSPYLPFQSGRLAGASNSWMDDDVDRHLDIQFRLTREDMIAPLRKAIHHFFQSNILGTTSKKHHFKFYDDHRSQGGSCLLLRNVEVAGLSASHVNGTLVRLEFDQIFPANKESERQTSWDYGYGYHLLQSKSIVCIALNVQYVENKNNLEGCPDALRQPITRERDDERNHIDLGGARLVFAFVHYEGRNQLGKSKDRCTTLHVQPVAQDDTFFLMEMLSRRKKTEQSNTTNVILQVRGHFVAGSIPVLHSLQRSRLKELPWAVKLTDRNLLRDKSTNKDQVSVEASPAFASYISPSTRYDLSFLAKDSAELPPEFKNVALVDYNGVMKLLHNNKKEISLDESQIESFVSGLSHEIAMIQGPPGCGKTYIGVKIIQALLNNSAGVPDSNWSRSRTGIRPPATPDEDSPSPFLDPILCVCYTNHALDQFLTALLDTGAVGLNDVVRIGSMSKNETLKSRSLEPLARSISGVHRRDIAICRSHCAEAEHRIAELVTSATSTKQRSKAFGKWMQENHAEFCEEVVLSSTLLKHLPIEGNSNTTYQVEAKGEAKIPEVLHSDEVEGNTVLEREQGFQLVGNFATMLESYLCFGDVAERVTRQEKIDKLREEFDKSTASKMKELFDHHERWFSVMNESKNVSKIACLRRARVIGCTTSGAAKYNDLIQALAPAVIICEEAAEVLESHMLASLSSRTKQLILIGDHLQLRPKVSEFRLSRESNRNHDLDISLFERIATNGFLPVSKLCTQRRMHTTISQIPRETLYPYLIDSTTVMNPPACPRGFQTPLFFVTHREHEHDPTNESLTSFKNVHEGEFICALARYVIRQGYEPHQIAILTPYVGQLLLFREILLRERILVHIDEHDLKDLQIAGFNVDGKELSSLTFENTSGNPRDSPASIASEDLRKAKLTSLKECLRLSTVDNFQGEEAEIVLVSTVRCNDRGSVGFLKFRNRVNVMLTRAKHGMYIIGENKKYTKKTQNQVVDYITMRKLKDLGEETEEDSSIIVLPCGHAFTVETLDGILEISIFYRRNSEGKWSTAVGLDELKSLQKGPYDMKERTRPRCPVCKHALYGINRYKRIIAFHDLVTIQRKWVVMAHIRYQSIMNSIDKLWKALREYSESITSIGSTRANSCNRILAIHKQAQNQSKEAESFVKDTEDKGPTTDLYNMEVANALKGENRLDQKSLEEMQPDPLPTFLARESNMKCILLMVRIACYFIEEQQGNDNGNQSSTKEPLKELQGVEKQAIQLKRTEALREKAQKEFHELLRYTASHSYGKRRKEVVKTYASSLYEIFSDLDNIGFSFMPDVSSTTSQKTECAMEVEELGKELSYLKKLASDMMEKLSSIAYRPVSMEEKKMVFHALASDVGTGIAGFGGHYYRCPNGHTYAIADCGGAVIESQCPECGATIGGTHHRLSSGNEVDPEFREIAWVEGRSYG</sequence>
<comment type="caution">
    <text evidence="9">The sequence shown here is derived from an EMBL/GenBank/DDBJ whole genome shotgun (WGS) entry which is preliminary data.</text>
</comment>
<dbReference type="Pfam" id="PF13086">
    <property type="entry name" value="AAA_11"/>
    <property type="match status" value="1"/>
</dbReference>
<dbReference type="GO" id="GO:0031048">
    <property type="term" value="P:regulatory ncRNA-mediated heterochromatin formation"/>
    <property type="evidence" value="ECO:0007669"/>
    <property type="project" value="TreeGrafter"/>
</dbReference>
<reference evidence="9 10" key="1">
    <citation type="journal article" date="2018" name="Mol. Biol. Evol.">
        <title>Analysis of the draft genome of the red seaweed Gracilariopsis chorda provides insights into genome size evolution in Rhodophyta.</title>
        <authorList>
            <person name="Lee J."/>
            <person name="Yang E.C."/>
            <person name="Graf L."/>
            <person name="Yang J.H."/>
            <person name="Qiu H."/>
            <person name="Zel Zion U."/>
            <person name="Chan C.X."/>
            <person name="Stephens T.G."/>
            <person name="Weber A.P.M."/>
            <person name="Boo G.H."/>
            <person name="Boo S.M."/>
            <person name="Kim K.M."/>
            <person name="Shin Y."/>
            <person name="Jung M."/>
            <person name="Lee S.J."/>
            <person name="Yim H.S."/>
            <person name="Lee J.H."/>
            <person name="Bhattacharya D."/>
            <person name="Yoon H.S."/>
        </authorList>
    </citation>
    <scope>NUCLEOTIDE SEQUENCE [LARGE SCALE GENOMIC DNA]</scope>
    <source>
        <strain evidence="9 10">SKKU-2015</strain>
        <tissue evidence="9">Whole body</tissue>
    </source>
</reference>
<accession>A0A2V3IWS0</accession>